<dbReference type="VEuPathDB" id="FungiDB:SDRG_03727"/>
<feature type="region of interest" description="Disordered" evidence="1">
    <location>
        <begin position="1"/>
        <end position="26"/>
    </location>
</feature>
<dbReference type="CDD" id="cd14688">
    <property type="entry name" value="bZIP_YAP"/>
    <property type="match status" value="1"/>
</dbReference>
<reference evidence="2 3" key="1">
    <citation type="submission" date="2012-04" db="EMBL/GenBank/DDBJ databases">
        <title>The Genome Sequence of Saprolegnia declina VS20.</title>
        <authorList>
            <consortium name="The Broad Institute Genome Sequencing Platform"/>
            <person name="Russ C."/>
            <person name="Nusbaum C."/>
            <person name="Tyler B."/>
            <person name="van West P."/>
            <person name="Dieguez-Uribeondo J."/>
            <person name="de Bruijn I."/>
            <person name="Tripathy S."/>
            <person name="Jiang R."/>
            <person name="Young S.K."/>
            <person name="Zeng Q."/>
            <person name="Gargeya S."/>
            <person name="Fitzgerald M."/>
            <person name="Haas B."/>
            <person name="Abouelleil A."/>
            <person name="Alvarado L."/>
            <person name="Arachchi H.M."/>
            <person name="Berlin A."/>
            <person name="Chapman S.B."/>
            <person name="Goldberg J."/>
            <person name="Griggs A."/>
            <person name="Gujja S."/>
            <person name="Hansen M."/>
            <person name="Howarth C."/>
            <person name="Imamovic A."/>
            <person name="Larimer J."/>
            <person name="McCowen C."/>
            <person name="Montmayeur A."/>
            <person name="Murphy C."/>
            <person name="Neiman D."/>
            <person name="Pearson M."/>
            <person name="Priest M."/>
            <person name="Roberts A."/>
            <person name="Saif S."/>
            <person name="Shea T."/>
            <person name="Sisk P."/>
            <person name="Sykes S."/>
            <person name="Wortman J."/>
            <person name="Nusbaum C."/>
            <person name="Birren B."/>
        </authorList>
    </citation>
    <scope>NUCLEOTIDE SEQUENCE [LARGE SCALE GENOMIC DNA]</scope>
    <source>
        <strain evidence="2 3">VS20</strain>
    </source>
</reference>
<name>T0S1A5_SAPDV</name>
<dbReference type="OMA" id="EGQVDMM"/>
<dbReference type="RefSeq" id="XP_008607592.1">
    <property type="nucleotide sequence ID" value="XM_008609370.1"/>
</dbReference>
<keyword evidence="3" id="KW-1185">Reference proteome</keyword>
<organism evidence="2 3">
    <name type="scientific">Saprolegnia diclina (strain VS20)</name>
    <dbReference type="NCBI Taxonomy" id="1156394"/>
    <lineage>
        <taxon>Eukaryota</taxon>
        <taxon>Sar</taxon>
        <taxon>Stramenopiles</taxon>
        <taxon>Oomycota</taxon>
        <taxon>Saprolegniomycetes</taxon>
        <taxon>Saprolegniales</taxon>
        <taxon>Saprolegniaceae</taxon>
        <taxon>Saprolegnia</taxon>
    </lineage>
</organism>
<evidence type="ECO:0000256" key="1">
    <source>
        <dbReference type="SAM" id="MobiDB-lite"/>
    </source>
</evidence>
<protein>
    <recommendedName>
        <fullName evidence="4">BZIP domain-containing protein</fullName>
    </recommendedName>
</protein>
<evidence type="ECO:0000313" key="3">
    <source>
        <dbReference type="Proteomes" id="UP000030762"/>
    </source>
</evidence>
<evidence type="ECO:0008006" key="4">
    <source>
        <dbReference type="Google" id="ProtNLM"/>
    </source>
</evidence>
<dbReference type="OrthoDB" id="128223at2759"/>
<feature type="compositionally biased region" description="Basic and acidic residues" evidence="1">
    <location>
        <begin position="1"/>
        <end position="15"/>
    </location>
</feature>
<dbReference type="EMBL" id="JH767140">
    <property type="protein sequence ID" value="EQC38768.1"/>
    <property type="molecule type" value="Genomic_DNA"/>
</dbReference>
<dbReference type="GeneID" id="19944454"/>
<dbReference type="Proteomes" id="UP000030762">
    <property type="component" value="Unassembled WGS sequence"/>
</dbReference>
<accession>T0S1A5</accession>
<evidence type="ECO:0000313" key="2">
    <source>
        <dbReference type="EMBL" id="EQC38768.1"/>
    </source>
</evidence>
<dbReference type="InParanoid" id="T0S1A5"/>
<gene>
    <name evidence="2" type="ORF">SDRG_03727</name>
</gene>
<proteinExistence type="predicted"/>
<dbReference type="AlphaFoldDB" id="T0S1A5"/>
<sequence length="251" mass="28592">MPSKYKTPDAIERRRQQSRNNQRRYREETRSYLQSLQTDVQSLLHSTFRLEGQVDMMRQNAQRHFAKDLARVELYWRLFMHGYVAAPDQDAALRDLMADDVALREATGLDAVLDQWRQYAAAFAFFRKEPLRMEAVALDSDEHLVHVVGTVSLGLNENAITTLWPHLGNNGDENHIRHRLVGQTLTCPCTQLLYMGSTSSDAGAKVRRIEFEWDVAAGLMALLNDLDDVAMVVHDRHQCGLASSLPLATTR</sequence>